<comment type="caution">
    <text evidence="2">The sequence shown here is derived from an EMBL/GenBank/DDBJ whole genome shotgun (WGS) entry which is preliminary data.</text>
</comment>
<dbReference type="AlphaFoldDB" id="A0ABD0JEL0"/>
<organism evidence="2 3">
    <name type="scientific">Batillaria attramentaria</name>
    <dbReference type="NCBI Taxonomy" id="370345"/>
    <lineage>
        <taxon>Eukaryota</taxon>
        <taxon>Metazoa</taxon>
        <taxon>Spiralia</taxon>
        <taxon>Lophotrochozoa</taxon>
        <taxon>Mollusca</taxon>
        <taxon>Gastropoda</taxon>
        <taxon>Caenogastropoda</taxon>
        <taxon>Sorbeoconcha</taxon>
        <taxon>Cerithioidea</taxon>
        <taxon>Batillariidae</taxon>
        <taxon>Batillaria</taxon>
    </lineage>
</organism>
<gene>
    <name evidence="2" type="ORF">BaRGS_00035523</name>
</gene>
<sequence length="141" mass="16138">MFMRMYLFAWRFYGACTRALATGSLRSKFIYLQIIFEAEKLSEDHCGYLNDSTNDRTNRADYDEVEIDHIEFCYADLRRTAEPTKPSQTKTTTTSHRHASLATSNTKQATVRLQSTEFFPTSKTVSTTAEPQVNPGETIFV</sequence>
<feature type="compositionally biased region" description="Low complexity" evidence="1">
    <location>
        <begin position="83"/>
        <end position="94"/>
    </location>
</feature>
<feature type="region of interest" description="Disordered" evidence="1">
    <location>
        <begin position="81"/>
        <end position="106"/>
    </location>
</feature>
<evidence type="ECO:0000256" key="1">
    <source>
        <dbReference type="SAM" id="MobiDB-lite"/>
    </source>
</evidence>
<reference evidence="2 3" key="1">
    <citation type="journal article" date="2023" name="Sci. Data">
        <title>Genome assembly of the Korean intertidal mud-creeper Batillaria attramentaria.</title>
        <authorList>
            <person name="Patra A.K."/>
            <person name="Ho P.T."/>
            <person name="Jun S."/>
            <person name="Lee S.J."/>
            <person name="Kim Y."/>
            <person name="Won Y.J."/>
        </authorList>
    </citation>
    <scope>NUCLEOTIDE SEQUENCE [LARGE SCALE GENOMIC DNA]</scope>
    <source>
        <strain evidence="2">Wonlab-2016</strain>
    </source>
</reference>
<evidence type="ECO:0000313" key="3">
    <source>
        <dbReference type="Proteomes" id="UP001519460"/>
    </source>
</evidence>
<proteinExistence type="predicted"/>
<dbReference type="Proteomes" id="UP001519460">
    <property type="component" value="Unassembled WGS sequence"/>
</dbReference>
<dbReference type="EMBL" id="JACVVK020000476">
    <property type="protein sequence ID" value="KAK7471864.1"/>
    <property type="molecule type" value="Genomic_DNA"/>
</dbReference>
<accession>A0ABD0JEL0</accession>
<protein>
    <submittedName>
        <fullName evidence="2">Uncharacterized protein</fullName>
    </submittedName>
</protein>
<name>A0ABD0JEL0_9CAEN</name>
<keyword evidence="3" id="KW-1185">Reference proteome</keyword>
<evidence type="ECO:0000313" key="2">
    <source>
        <dbReference type="EMBL" id="KAK7471864.1"/>
    </source>
</evidence>